<accession>A0A238YAD1</accession>
<reference evidence="1 2" key="1">
    <citation type="submission" date="2017-06" db="EMBL/GenBank/DDBJ databases">
        <authorList>
            <person name="Kim H.J."/>
            <person name="Triplett B.A."/>
        </authorList>
    </citation>
    <scope>NUCLEOTIDE SEQUENCE [LARGE SCALE GENOMIC DNA]</scope>
    <source>
        <strain evidence="1 2">DSM 8800</strain>
    </source>
</reference>
<dbReference type="EMBL" id="FZNQ01000034">
    <property type="protein sequence ID" value="SNR67721.1"/>
    <property type="molecule type" value="Genomic_DNA"/>
</dbReference>
<protein>
    <submittedName>
        <fullName evidence="1">Uncharacterized protein</fullName>
    </submittedName>
</protein>
<dbReference type="AlphaFoldDB" id="A0A238YAD1"/>
<gene>
    <name evidence="1" type="ORF">SAMN06264855_13414</name>
</gene>
<dbReference type="Proteomes" id="UP000198397">
    <property type="component" value="Unassembled WGS sequence"/>
</dbReference>
<sequence>MYRLLKWPDMAALSDDELGDYFVSFSQRSKLLDSVTVESCSEYPDSVFSVVTAVFEDGKDHL</sequence>
<evidence type="ECO:0000313" key="1">
    <source>
        <dbReference type="EMBL" id="SNR67721.1"/>
    </source>
</evidence>
<evidence type="ECO:0000313" key="2">
    <source>
        <dbReference type="Proteomes" id="UP000198397"/>
    </source>
</evidence>
<organism evidence="1 2">
    <name type="scientific">Halorubrum vacuolatum</name>
    <name type="common">Natronobacterium vacuolatum</name>
    <dbReference type="NCBI Taxonomy" id="63740"/>
    <lineage>
        <taxon>Archaea</taxon>
        <taxon>Methanobacteriati</taxon>
        <taxon>Methanobacteriota</taxon>
        <taxon>Stenosarchaea group</taxon>
        <taxon>Halobacteria</taxon>
        <taxon>Halobacteriales</taxon>
        <taxon>Haloferacaceae</taxon>
        <taxon>Halorubrum</taxon>
    </lineage>
</organism>
<proteinExistence type="predicted"/>
<keyword evidence="2" id="KW-1185">Reference proteome</keyword>
<name>A0A238YAD1_HALVU</name>